<dbReference type="GO" id="GO:0008356">
    <property type="term" value="P:asymmetric cell division"/>
    <property type="evidence" value="ECO:0007669"/>
    <property type="project" value="InterPro"/>
</dbReference>
<accession>A0A2Z6MTM3</accession>
<evidence type="ECO:0000313" key="4">
    <source>
        <dbReference type="Proteomes" id="UP000242715"/>
    </source>
</evidence>
<feature type="region of interest" description="Disordered" evidence="2">
    <location>
        <begin position="260"/>
        <end position="292"/>
    </location>
</feature>
<dbReference type="Proteomes" id="UP000242715">
    <property type="component" value="Unassembled WGS sequence"/>
</dbReference>
<dbReference type="PANTHER" id="PTHR33476">
    <property type="entry name" value="EMB|CAB62613.1"/>
    <property type="match status" value="1"/>
</dbReference>
<dbReference type="AlphaFoldDB" id="A0A2Z6MTM3"/>
<evidence type="ECO:0000256" key="1">
    <source>
        <dbReference type="SAM" id="Coils"/>
    </source>
</evidence>
<organism evidence="3 4">
    <name type="scientific">Trifolium subterraneum</name>
    <name type="common">Subterranean clover</name>
    <dbReference type="NCBI Taxonomy" id="3900"/>
    <lineage>
        <taxon>Eukaryota</taxon>
        <taxon>Viridiplantae</taxon>
        <taxon>Streptophyta</taxon>
        <taxon>Embryophyta</taxon>
        <taxon>Tracheophyta</taxon>
        <taxon>Spermatophyta</taxon>
        <taxon>Magnoliopsida</taxon>
        <taxon>eudicotyledons</taxon>
        <taxon>Gunneridae</taxon>
        <taxon>Pentapetalae</taxon>
        <taxon>rosids</taxon>
        <taxon>fabids</taxon>
        <taxon>Fabales</taxon>
        <taxon>Fabaceae</taxon>
        <taxon>Papilionoideae</taxon>
        <taxon>50 kb inversion clade</taxon>
        <taxon>NPAAA clade</taxon>
        <taxon>Hologalegina</taxon>
        <taxon>IRL clade</taxon>
        <taxon>Trifolieae</taxon>
        <taxon>Trifolium</taxon>
    </lineage>
</organism>
<keyword evidence="1" id="KW-0175">Coiled coil</keyword>
<protein>
    <recommendedName>
        <fullName evidence="5">Protein POLAR LOCALIZATION DURING ASYMMETRIC DIVISION AND REDISTRIBUTION</fullName>
    </recommendedName>
</protein>
<dbReference type="PANTHER" id="PTHR33476:SF22">
    <property type="entry name" value="PROTEIN POLAR LOCALIZATION DURING ASYMMETRIC DIVISION AND REDISTRIBUTION"/>
    <property type="match status" value="1"/>
</dbReference>
<reference evidence="4" key="1">
    <citation type="journal article" date="2017" name="Front. Plant Sci.">
        <title>Climate Clever Clovers: New Paradigm to Reduce the Environmental Footprint of Ruminants by Breeding Low Methanogenic Forages Utilizing Haplotype Variation.</title>
        <authorList>
            <person name="Kaur P."/>
            <person name="Appels R."/>
            <person name="Bayer P.E."/>
            <person name="Keeble-Gagnere G."/>
            <person name="Wang J."/>
            <person name="Hirakawa H."/>
            <person name="Shirasawa K."/>
            <person name="Vercoe P."/>
            <person name="Stefanova K."/>
            <person name="Durmic Z."/>
            <person name="Nichols P."/>
            <person name="Revell C."/>
            <person name="Isobe S.N."/>
            <person name="Edwards D."/>
            <person name="Erskine W."/>
        </authorList>
    </citation>
    <scope>NUCLEOTIDE SEQUENCE [LARGE SCALE GENOMIC DNA]</scope>
    <source>
        <strain evidence="4">cv. Daliak</strain>
    </source>
</reference>
<evidence type="ECO:0000313" key="3">
    <source>
        <dbReference type="EMBL" id="GAU27040.1"/>
    </source>
</evidence>
<name>A0A2Z6MTM3_TRISU</name>
<dbReference type="InterPro" id="IPR040348">
    <property type="entry name" value="POLAR-like"/>
</dbReference>
<feature type="coiled-coil region" evidence="1">
    <location>
        <begin position="308"/>
        <end position="335"/>
    </location>
</feature>
<evidence type="ECO:0008006" key="5">
    <source>
        <dbReference type="Google" id="ProtNLM"/>
    </source>
</evidence>
<sequence length="373" mass="42854">MKRFFLKSTHPTLFPHSSHNRHLRVADILLADEDNDAVDLMNNVHQTPSDDDSRRPAKCYSPSWLLARLIAALKPNKKRRILKRREKIPSSPIISELKSCEEESRQLDWNDTSFKLGVGCGLLYVIAATKNELSKMVELRKEMETILQNMKGELEIKDVVVKSLKQCDDVLACSITDIREVSCSNSHPSVHSLKPYVQPELKSNVVVSNRFLDYNISEQDECAEEINELQAEFEYELQRLQLYLDGEDAFEDAHQERVEVAANDSNAKSESESSSFGEKIMEPQEPSYDMSSGVSPIELERRLHELLEARLEERIIELESALEYATKKLNEKEIRMNWWEDTAKHVPHHVPETSRFTFPLDPETALKFSQVVG</sequence>
<dbReference type="EMBL" id="DF973346">
    <property type="protein sequence ID" value="GAU27040.1"/>
    <property type="molecule type" value="Genomic_DNA"/>
</dbReference>
<keyword evidence="4" id="KW-1185">Reference proteome</keyword>
<gene>
    <name evidence="3" type="ORF">TSUD_314020</name>
</gene>
<proteinExistence type="predicted"/>
<dbReference type="OrthoDB" id="1916242at2759"/>
<evidence type="ECO:0000256" key="2">
    <source>
        <dbReference type="SAM" id="MobiDB-lite"/>
    </source>
</evidence>